<dbReference type="Proteomes" id="UP000244128">
    <property type="component" value="Unassembled WGS sequence"/>
</dbReference>
<dbReference type="EMBL" id="QAOI01000004">
    <property type="protein sequence ID" value="PTQ78138.1"/>
    <property type="molecule type" value="Genomic_DNA"/>
</dbReference>
<dbReference type="AlphaFoldDB" id="A0A2T5I2Y8"/>
<comment type="caution">
    <text evidence="3">The sequence shown here is derived from an EMBL/GenBank/DDBJ whole genome shotgun (WGS) entry which is preliminary data.</text>
</comment>
<dbReference type="GO" id="GO:0006508">
    <property type="term" value="P:proteolysis"/>
    <property type="evidence" value="ECO:0007669"/>
    <property type="project" value="InterPro"/>
</dbReference>
<evidence type="ECO:0000256" key="2">
    <source>
        <dbReference type="ARBA" id="ARBA00022801"/>
    </source>
</evidence>
<dbReference type="PRINTS" id="PR00922">
    <property type="entry name" value="DADACBPTASE3"/>
</dbReference>
<keyword evidence="3" id="KW-0645">Protease</keyword>
<dbReference type="Pfam" id="PF02113">
    <property type="entry name" value="Peptidase_S13"/>
    <property type="match status" value="1"/>
</dbReference>
<organism evidence="3 4">
    <name type="scientific">Nitrosomonas oligotropha</name>
    <dbReference type="NCBI Taxonomy" id="42354"/>
    <lineage>
        <taxon>Bacteria</taxon>
        <taxon>Pseudomonadati</taxon>
        <taxon>Pseudomonadota</taxon>
        <taxon>Betaproteobacteria</taxon>
        <taxon>Nitrosomonadales</taxon>
        <taxon>Nitrosomonadaceae</taxon>
        <taxon>Nitrosomonas</taxon>
    </lineage>
</organism>
<accession>A0A2T5I2Y8</accession>
<dbReference type="PANTHER" id="PTHR30023:SF0">
    <property type="entry name" value="PENICILLIN-SENSITIVE CARBOXYPEPTIDASE A"/>
    <property type="match status" value="1"/>
</dbReference>
<sequence length="499" mass="55266">MMVLPCVPEKNNSVRLLSRMPRFYLCLSLLILQSTLPGVTFSQGLPAAVKQKLQQLAIPESAIGVYAQEIGKNQPMVAVNADAAMNPASVMKLLTTYAGLELLGPAYTWPTMLYANGKIIDGVLHGDLIIKGYGDPKLDLENFWLLIHRLRQTGLHEIKGNLILDHSHYDIPFDDPGEFDGQPYRTYNVLPEALLVNYRTSTIHLFPEPEKNAVRVVVDPLPESLRVQNNLKLTQGKCGDWQNLLTIDVTADKEDKNNFAVALNGSFSRQCGKQSYMLSLQDSAVYTRDLFKRLWGQQGGVFHGDVMSGQTPQSLSPLKIYQSPPLADIIRGINKYSNNIAARQLYLTLGIGDVVINNSPATLTKSEVAIRQWLASKQLNFPELVVENGSGLSRKEQISARHMGQLLLAAFNSPVMPEFISSLPIAAVDGTLKNRFTDTPVKGLAHMKTGALNNVRALAGYLLDKSGRRVIVVFFVNHEQAGQSRAAMDTLVQWVYNRQ</sequence>
<dbReference type="Gene3D" id="3.50.80.20">
    <property type="entry name" value="D-Ala-D-Ala carboxypeptidase C, peptidase S13"/>
    <property type="match status" value="1"/>
</dbReference>
<evidence type="ECO:0000313" key="4">
    <source>
        <dbReference type="Proteomes" id="UP000244128"/>
    </source>
</evidence>
<keyword evidence="2" id="KW-0378">Hydrolase</keyword>
<dbReference type="PANTHER" id="PTHR30023">
    <property type="entry name" value="D-ALANYL-D-ALANINE CARBOXYPEPTIDASE"/>
    <property type="match status" value="1"/>
</dbReference>
<dbReference type="Gene3D" id="3.40.710.10">
    <property type="entry name" value="DD-peptidase/beta-lactamase superfamily"/>
    <property type="match status" value="2"/>
</dbReference>
<dbReference type="InterPro" id="IPR000667">
    <property type="entry name" value="Peptidase_S13"/>
</dbReference>
<keyword evidence="3" id="KW-0121">Carboxypeptidase</keyword>
<dbReference type="GO" id="GO:0004185">
    <property type="term" value="F:serine-type carboxypeptidase activity"/>
    <property type="evidence" value="ECO:0007669"/>
    <property type="project" value="InterPro"/>
</dbReference>
<evidence type="ECO:0000256" key="1">
    <source>
        <dbReference type="ARBA" id="ARBA00006096"/>
    </source>
</evidence>
<protein>
    <submittedName>
        <fullName evidence="3">D-alanyl-D-alanine carboxypeptidase/D-alanyl-D-alanine-endopeptidase (Penicillin-binding protein 4)</fullName>
    </submittedName>
</protein>
<dbReference type="InterPro" id="IPR012338">
    <property type="entry name" value="Beta-lactam/transpept-like"/>
</dbReference>
<name>A0A2T5I2Y8_9PROT</name>
<reference evidence="3 4" key="1">
    <citation type="submission" date="2018-04" db="EMBL/GenBank/DDBJ databases">
        <title>Active sludge and wastewater microbial communities from Klosterneuburg, Austria.</title>
        <authorList>
            <person name="Wagner M."/>
        </authorList>
    </citation>
    <scope>NUCLEOTIDE SEQUENCE [LARGE SCALE GENOMIC DNA]</scope>
    <source>
        <strain evidence="3 4">Nm49</strain>
    </source>
</reference>
<proteinExistence type="inferred from homology"/>
<dbReference type="NCBIfam" id="TIGR00666">
    <property type="entry name" value="PBP4"/>
    <property type="match status" value="1"/>
</dbReference>
<dbReference type="GO" id="GO:0000270">
    <property type="term" value="P:peptidoglycan metabolic process"/>
    <property type="evidence" value="ECO:0007669"/>
    <property type="project" value="TreeGrafter"/>
</dbReference>
<evidence type="ECO:0000313" key="3">
    <source>
        <dbReference type="EMBL" id="PTQ78138.1"/>
    </source>
</evidence>
<dbReference type="SUPFAM" id="SSF56601">
    <property type="entry name" value="beta-lactamase/transpeptidase-like"/>
    <property type="match status" value="1"/>
</dbReference>
<gene>
    <name evidence="3" type="ORF">C8R26_104120</name>
</gene>
<comment type="similarity">
    <text evidence="1">Belongs to the peptidase S13 family.</text>
</comment>